<dbReference type="InterPro" id="IPR006600">
    <property type="entry name" value="HTH_CenpB_DNA-bd_dom"/>
</dbReference>
<dbReference type="OrthoDB" id="3197907at2759"/>
<accession>A0A8H5LG85</accession>
<evidence type="ECO:0000256" key="1">
    <source>
        <dbReference type="ARBA" id="ARBA00023125"/>
    </source>
</evidence>
<evidence type="ECO:0000313" key="3">
    <source>
        <dbReference type="EMBL" id="KAF5356408.1"/>
    </source>
</evidence>
<dbReference type="Proteomes" id="UP000559256">
    <property type="component" value="Unassembled WGS sequence"/>
</dbReference>
<gene>
    <name evidence="3" type="ORF">D9758_009484</name>
</gene>
<reference evidence="3 4" key="1">
    <citation type="journal article" date="2020" name="ISME J.">
        <title>Uncovering the hidden diversity of litter-decomposition mechanisms in mushroom-forming fungi.</title>
        <authorList>
            <person name="Floudas D."/>
            <person name="Bentzer J."/>
            <person name="Ahren D."/>
            <person name="Johansson T."/>
            <person name="Persson P."/>
            <person name="Tunlid A."/>
        </authorList>
    </citation>
    <scope>NUCLEOTIDE SEQUENCE [LARGE SCALE GENOMIC DNA]</scope>
    <source>
        <strain evidence="3 4">CBS 291.85</strain>
    </source>
</reference>
<dbReference type="SMART" id="SM00674">
    <property type="entry name" value="CENPB"/>
    <property type="match status" value="1"/>
</dbReference>
<dbReference type="PROSITE" id="PS51253">
    <property type="entry name" value="HTH_CENPB"/>
    <property type="match status" value="1"/>
</dbReference>
<feature type="domain" description="HTH CENPB-type" evidence="2">
    <location>
        <begin position="68"/>
        <end position="139"/>
    </location>
</feature>
<comment type="caution">
    <text evidence="3">The sequence shown here is derived from an EMBL/GenBank/DDBJ whole genome shotgun (WGS) entry which is preliminary data.</text>
</comment>
<keyword evidence="4" id="KW-1185">Reference proteome</keyword>
<proteinExistence type="predicted"/>
<organism evidence="3 4">
    <name type="scientific">Tetrapyrgos nigripes</name>
    <dbReference type="NCBI Taxonomy" id="182062"/>
    <lineage>
        <taxon>Eukaryota</taxon>
        <taxon>Fungi</taxon>
        <taxon>Dikarya</taxon>
        <taxon>Basidiomycota</taxon>
        <taxon>Agaricomycotina</taxon>
        <taxon>Agaricomycetes</taxon>
        <taxon>Agaricomycetidae</taxon>
        <taxon>Agaricales</taxon>
        <taxon>Marasmiineae</taxon>
        <taxon>Marasmiaceae</taxon>
        <taxon>Tetrapyrgos</taxon>
    </lineage>
</organism>
<evidence type="ECO:0000259" key="2">
    <source>
        <dbReference type="PROSITE" id="PS51253"/>
    </source>
</evidence>
<name>A0A8H5LG85_9AGAR</name>
<keyword evidence="1" id="KW-0238">DNA-binding</keyword>
<evidence type="ECO:0000313" key="4">
    <source>
        <dbReference type="Proteomes" id="UP000559256"/>
    </source>
</evidence>
<dbReference type="Pfam" id="PF03221">
    <property type="entry name" value="HTH_Tnp_Tc5"/>
    <property type="match status" value="1"/>
</dbReference>
<protein>
    <recommendedName>
        <fullName evidence="2">HTH CENPB-type domain-containing protein</fullName>
    </recommendedName>
</protein>
<dbReference type="GO" id="GO:0003677">
    <property type="term" value="F:DNA binding"/>
    <property type="evidence" value="ECO:0007669"/>
    <property type="project" value="UniProtKB-KW"/>
</dbReference>
<dbReference type="AlphaFoldDB" id="A0A8H5LG85"/>
<dbReference type="EMBL" id="JAACJM010000055">
    <property type="protein sequence ID" value="KAF5356408.1"/>
    <property type="molecule type" value="Genomic_DNA"/>
</dbReference>
<sequence length="187" mass="21514">MVGQPKLQNQWDQEASTAKLGKMTKAVANWKEEQKKEKSRSLRAFAQDYDVDPMTLKRQSEGGRSIHEFNATKQKLTPAEEKTIADYIVHKCEQALPPTPSQIRSYAEWIRKTNHPDKPPIGETWVNEFFKRHPEVSTGWSNALDTQRAQALNPTVVKKWFDLLEQEVEEKGISACCKWGMDETNLQ</sequence>